<dbReference type="InterPro" id="IPR002909">
    <property type="entry name" value="IPT_dom"/>
</dbReference>
<dbReference type="PROSITE" id="PS01345">
    <property type="entry name" value="COE"/>
    <property type="match status" value="1"/>
</dbReference>
<evidence type="ECO:0000256" key="8">
    <source>
        <dbReference type="ARBA" id="ARBA00023163"/>
    </source>
</evidence>
<dbReference type="STRING" id="6832.A0A553PFW5"/>
<evidence type="ECO:0000313" key="12">
    <source>
        <dbReference type="EMBL" id="TRY76572.1"/>
    </source>
</evidence>
<dbReference type="AlphaFoldDB" id="A0A553PFW5"/>
<keyword evidence="3 10" id="KW-0479">Metal-binding</keyword>
<proteinExistence type="inferred from homology"/>
<comment type="subcellular location">
    <subcellularLocation>
        <location evidence="1 10">Nucleus</location>
    </subcellularLocation>
</comment>
<comment type="caution">
    <text evidence="12">The sequence shown here is derived from an EMBL/GenBank/DDBJ whole genome shotgun (WGS) entry which is preliminary data.</text>
</comment>
<reference evidence="12 13" key="1">
    <citation type="journal article" date="2018" name="Nat. Ecol. Evol.">
        <title>Genomic signatures of mitonuclear coevolution across populations of Tigriopus californicus.</title>
        <authorList>
            <person name="Barreto F.S."/>
            <person name="Watson E.T."/>
            <person name="Lima T.G."/>
            <person name="Willett C.S."/>
            <person name="Edmands S."/>
            <person name="Li W."/>
            <person name="Burton R.S."/>
        </authorList>
    </citation>
    <scope>NUCLEOTIDE SEQUENCE [LARGE SCALE GENOMIC DNA]</scope>
    <source>
        <strain evidence="12 13">San Diego</strain>
    </source>
</reference>
<evidence type="ECO:0000256" key="4">
    <source>
        <dbReference type="ARBA" id="ARBA00022771"/>
    </source>
</evidence>
<dbReference type="GO" id="GO:0006355">
    <property type="term" value="P:regulation of DNA-templated transcription"/>
    <property type="evidence" value="ECO:0007669"/>
    <property type="project" value="InterPro"/>
</dbReference>
<dbReference type="GO" id="GO:0005634">
    <property type="term" value="C:nucleus"/>
    <property type="evidence" value="ECO:0007669"/>
    <property type="project" value="UniProtKB-SubCell"/>
</dbReference>
<dbReference type="InterPro" id="IPR018350">
    <property type="entry name" value="Transcription_factor_COE_CS"/>
</dbReference>
<accession>A0A553PFW5</accession>
<dbReference type="Gene3D" id="2.60.40.10">
    <property type="entry name" value="Immunoglobulins"/>
    <property type="match status" value="1"/>
</dbReference>
<dbReference type="InterPro" id="IPR013783">
    <property type="entry name" value="Ig-like_fold"/>
</dbReference>
<dbReference type="SMART" id="SM00429">
    <property type="entry name" value="IPT"/>
    <property type="match status" value="1"/>
</dbReference>
<name>A0A553PFW5_TIGCA</name>
<dbReference type="Gene3D" id="2.60.40.3180">
    <property type="entry name" value="Transcription factor COE1, DNA-binding domain"/>
    <property type="match status" value="1"/>
</dbReference>
<dbReference type="InterPro" id="IPR032201">
    <property type="entry name" value="COE_HLH"/>
</dbReference>
<dbReference type="GO" id="GO:0003677">
    <property type="term" value="F:DNA binding"/>
    <property type="evidence" value="ECO:0007669"/>
    <property type="project" value="UniProtKB-KW"/>
</dbReference>
<keyword evidence="8 10" id="KW-0804">Transcription</keyword>
<dbReference type="InterPro" id="IPR003523">
    <property type="entry name" value="Transcription_factor_COE"/>
</dbReference>
<dbReference type="InterPro" id="IPR014756">
    <property type="entry name" value="Ig_E-set"/>
</dbReference>
<gene>
    <name evidence="12" type="ORF">TCAL_06958</name>
</gene>
<dbReference type="SUPFAM" id="SSF81296">
    <property type="entry name" value="E set domains"/>
    <property type="match status" value="1"/>
</dbReference>
<dbReference type="Gene3D" id="1.10.287.4280">
    <property type="match status" value="1"/>
</dbReference>
<evidence type="ECO:0000256" key="9">
    <source>
        <dbReference type="ARBA" id="ARBA00023242"/>
    </source>
</evidence>
<evidence type="ECO:0000256" key="3">
    <source>
        <dbReference type="ARBA" id="ARBA00022723"/>
    </source>
</evidence>
<evidence type="ECO:0000256" key="2">
    <source>
        <dbReference type="ARBA" id="ARBA00010340"/>
    </source>
</evidence>
<evidence type="ECO:0000256" key="6">
    <source>
        <dbReference type="ARBA" id="ARBA00023015"/>
    </source>
</evidence>
<keyword evidence="4 10" id="KW-0863">Zinc-finger</keyword>
<evidence type="ECO:0000313" key="13">
    <source>
        <dbReference type="Proteomes" id="UP000318571"/>
    </source>
</evidence>
<keyword evidence="6 10" id="KW-0805">Transcription regulation</keyword>
<dbReference type="EMBL" id="VCGU01000004">
    <property type="protein sequence ID" value="TRY76572.1"/>
    <property type="molecule type" value="Genomic_DNA"/>
</dbReference>
<protein>
    <recommendedName>
        <fullName evidence="11">IPT/TIG domain-containing protein</fullName>
    </recommendedName>
</protein>
<organism evidence="12 13">
    <name type="scientific">Tigriopus californicus</name>
    <name type="common">Marine copepod</name>
    <dbReference type="NCBI Taxonomy" id="6832"/>
    <lineage>
        <taxon>Eukaryota</taxon>
        <taxon>Metazoa</taxon>
        <taxon>Ecdysozoa</taxon>
        <taxon>Arthropoda</taxon>
        <taxon>Crustacea</taxon>
        <taxon>Multicrustacea</taxon>
        <taxon>Hexanauplia</taxon>
        <taxon>Copepoda</taxon>
        <taxon>Harpacticoida</taxon>
        <taxon>Harpacticidae</taxon>
        <taxon>Tigriopus</taxon>
    </lineage>
</organism>
<evidence type="ECO:0000256" key="1">
    <source>
        <dbReference type="ARBA" id="ARBA00004123"/>
    </source>
</evidence>
<keyword evidence="5 10" id="KW-0862">Zinc</keyword>
<comment type="similarity">
    <text evidence="2 10">Belongs to the COE family.</text>
</comment>
<keyword evidence="13" id="KW-1185">Reference proteome</keyword>
<dbReference type="PANTHER" id="PTHR10747">
    <property type="entry name" value="TRANSCRIPTION FACTOR COE FAMILY MEMBER"/>
    <property type="match status" value="1"/>
</dbReference>
<dbReference type="Pfam" id="PF01833">
    <property type="entry name" value="TIG"/>
    <property type="match status" value="1"/>
</dbReference>
<sequence length="620" mass="67528">MMFGAMHGGLSLKTEGWPHHHHPMHNGGALVPSPISPEQALALGHVVSRIEFTKQPPSNLRKSNFFHFMIQLYDRNGSPIEIEKTTFVKFIDDADDPEGNMLRNGIKYKVVLVFGSGYKEEQNLYVRLVDSNSKQVVEYEGSNHIRNPEMQRVLLTHEVICSRCCEKKSCGNRNETPSDPVICERFQLKFFLKCNQNCLKNAGNPRDMRRFQVAVGTAFNFAPPALVTMSENMFVHNNSKHGRKGKRLEGPTGLENNLYGSQMTPIIKALSPCEGWVSGGQMAVVIGDNFFEGLQVYFGNTAVWSEFITPHALRVNVPARHSTGTVDVTVGFKGQKPGPNRMPVRFTYIAITDATIDYSFTRLAKIIPRHPGDPDRLSKDIILRRAADLAEMVCRYPYAHLGADNGNALNYQEVAEEYSRASQHSPRAYSDPATPVPSVVTPVTSYSHSSGISTSSAAGGNHLSAPHNMGNGNGSGLSGVGSNADEAGAAAAAAAAHLMPQAGQSTPSPISAADSITPPPGVVDNLGFGEQSPAVVAHKAQLATMYLNNLTAAGHIQPRRSNTMSAEQQAAAGYYGTYPSHYWNDAIPRAKPVCGHDLILYGSILPTIDRIGQMNYEEQQ</sequence>
<dbReference type="GO" id="GO:0008270">
    <property type="term" value="F:zinc ion binding"/>
    <property type="evidence" value="ECO:0007669"/>
    <property type="project" value="UniProtKB-KW"/>
</dbReference>
<evidence type="ECO:0000256" key="7">
    <source>
        <dbReference type="ARBA" id="ARBA00023125"/>
    </source>
</evidence>
<evidence type="ECO:0000259" key="11">
    <source>
        <dbReference type="SMART" id="SM00429"/>
    </source>
</evidence>
<keyword evidence="9 10" id="KW-0539">Nucleus</keyword>
<dbReference type="Pfam" id="PF16422">
    <property type="entry name" value="COE1_DBD"/>
    <property type="match status" value="1"/>
</dbReference>
<keyword evidence="10" id="KW-0217">Developmental protein</keyword>
<evidence type="ECO:0000256" key="10">
    <source>
        <dbReference type="RuleBase" id="RU004489"/>
    </source>
</evidence>
<dbReference type="FunFam" id="2.60.40.3180:FF:000004">
    <property type="entry name" value="Transcription factor COE1"/>
    <property type="match status" value="1"/>
</dbReference>
<dbReference type="CDD" id="cd11606">
    <property type="entry name" value="COE_DBD"/>
    <property type="match status" value="1"/>
</dbReference>
<dbReference type="Pfam" id="PF16423">
    <property type="entry name" value="COE1_HLH"/>
    <property type="match status" value="1"/>
</dbReference>
<dbReference type="InterPro" id="IPR038173">
    <property type="entry name" value="COE_DBD_sf"/>
</dbReference>
<dbReference type="InterPro" id="IPR032200">
    <property type="entry name" value="COE_DBD"/>
</dbReference>
<keyword evidence="7 10" id="KW-0238">DNA-binding</keyword>
<evidence type="ECO:0000256" key="5">
    <source>
        <dbReference type="ARBA" id="ARBA00022833"/>
    </source>
</evidence>
<feature type="domain" description="IPT/TIG" evidence="11">
    <location>
        <begin position="264"/>
        <end position="349"/>
    </location>
</feature>
<dbReference type="Proteomes" id="UP000318571">
    <property type="component" value="Chromosome 5"/>
</dbReference>